<protein>
    <submittedName>
        <fullName evidence="2">Uncharacterized protein</fullName>
    </submittedName>
</protein>
<reference evidence="2 3" key="1">
    <citation type="journal article" date="2015" name="Sci. Rep.">
        <title>The power of single molecule real-time sequencing technology in the de novo assembly of a eukaryotic genome.</title>
        <authorList>
            <person name="Sakai H."/>
            <person name="Naito K."/>
            <person name="Ogiso-Tanaka E."/>
            <person name="Takahashi Y."/>
            <person name="Iseki K."/>
            <person name="Muto C."/>
            <person name="Satou K."/>
            <person name="Teruya K."/>
            <person name="Shiroma A."/>
            <person name="Shimoji M."/>
            <person name="Hirano T."/>
            <person name="Itoh T."/>
            <person name="Kaga A."/>
            <person name="Tomooka N."/>
        </authorList>
    </citation>
    <scope>NUCLEOTIDE SEQUENCE [LARGE SCALE GENOMIC DNA]</scope>
    <source>
        <strain evidence="3">cv. Shumari</strain>
    </source>
</reference>
<accession>A0A0S3R0K9</accession>
<evidence type="ECO:0000313" key="2">
    <source>
        <dbReference type="EMBL" id="BAT74131.1"/>
    </source>
</evidence>
<dbReference type="AlphaFoldDB" id="A0A0S3R0K9"/>
<evidence type="ECO:0000313" key="3">
    <source>
        <dbReference type="Proteomes" id="UP000291084"/>
    </source>
</evidence>
<proteinExistence type="predicted"/>
<dbReference type="EMBL" id="AP015034">
    <property type="protein sequence ID" value="BAT74131.1"/>
    <property type="molecule type" value="Genomic_DNA"/>
</dbReference>
<sequence length="78" mass="8781">MEAATFALQHAHTNKESIRRAGPSLQQQSREDGGEMVCLMNKKKWSSGKMSPHVNHTFCFGLCRQCVGILHTVLHMNE</sequence>
<keyword evidence="3" id="KW-1185">Reference proteome</keyword>
<organism evidence="2 3">
    <name type="scientific">Vigna angularis var. angularis</name>
    <dbReference type="NCBI Taxonomy" id="157739"/>
    <lineage>
        <taxon>Eukaryota</taxon>
        <taxon>Viridiplantae</taxon>
        <taxon>Streptophyta</taxon>
        <taxon>Embryophyta</taxon>
        <taxon>Tracheophyta</taxon>
        <taxon>Spermatophyta</taxon>
        <taxon>Magnoliopsida</taxon>
        <taxon>eudicotyledons</taxon>
        <taxon>Gunneridae</taxon>
        <taxon>Pentapetalae</taxon>
        <taxon>rosids</taxon>
        <taxon>fabids</taxon>
        <taxon>Fabales</taxon>
        <taxon>Fabaceae</taxon>
        <taxon>Papilionoideae</taxon>
        <taxon>50 kb inversion clade</taxon>
        <taxon>NPAAA clade</taxon>
        <taxon>indigoferoid/millettioid clade</taxon>
        <taxon>Phaseoleae</taxon>
        <taxon>Vigna</taxon>
    </lineage>
</organism>
<name>A0A0S3R0K9_PHAAN</name>
<feature type="region of interest" description="Disordered" evidence="1">
    <location>
        <begin position="1"/>
        <end position="33"/>
    </location>
</feature>
<evidence type="ECO:0000256" key="1">
    <source>
        <dbReference type="SAM" id="MobiDB-lite"/>
    </source>
</evidence>
<gene>
    <name evidence="2" type="primary">Vigan.01G173400</name>
    <name evidence="2" type="ORF">VIGAN_01173400</name>
</gene>
<dbReference type="Proteomes" id="UP000291084">
    <property type="component" value="Chromosome 1"/>
</dbReference>